<dbReference type="PANTHER" id="PTHR31319">
    <property type="entry name" value="ZINC FINGER PROTEIN CONSTANS-LIKE 4"/>
    <property type="match status" value="1"/>
</dbReference>
<dbReference type="InterPro" id="IPR010402">
    <property type="entry name" value="CCT_domain"/>
</dbReference>
<keyword evidence="5" id="KW-1133">Transmembrane helix</keyword>
<evidence type="ECO:0000313" key="12">
    <source>
        <dbReference type="Proteomes" id="UP001632038"/>
    </source>
</evidence>
<dbReference type="GO" id="GO:0005840">
    <property type="term" value="C:ribosome"/>
    <property type="evidence" value="ECO:0007669"/>
    <property type="project" value="UniProtKB-KW"/>
</dbReference>
<protein>
    <recommendedName>
        <fullName evidence="10">CCT domain-containing protein</fullName>
    </recommendedName>
</protein>
<evidence type="ECO:0000256" key="4">
    <source>
        <dbReference type="ARBA" id="ARBA00022980"/>
    </source>
</evidence>
<dbReference type="PROSITE" id="PS51017">
    <property type="entry name" value="CCT"/>
    <property type="match status" value="1"/>
</dbReference>
<comment type="caution">
    <text evidence="11">The sequence shown here is derived from an EMBL/GenBank/DDBJ whole genome shotgun (WGS) entry which is preliminary data.</text>
</comment>
<dbReference type="GO" id="GO:1990904">
    <property type="term" value="C:ribonucleoprotein complex"/>
    <property type="evidence" value="ECO:0007669"/>
    <property type="project" value="UniProtKB-KW"/>
</dbReference>
<organism evidence="11 12">
    <name type="scientific">Castilleja foliolosa</name>
    <dbReference type="NCBI Taxonomy" id="1961234"/>
    <lineage>
        <taxon>Eukaryota</taxon>
        <taxon>Viridiplantae</taxon>
        <taxon>Streptophyta</taxon>
        <taxon>Embryophyta</taxon>
        <taxon>Tracheophyta</taxon>
        <taxon>Spermatophyta</taxon>
        <taxon>Magnoliopsida</taxon>
        <taxon>eudicotyledons</taxon>
        <taxon>Gunneridae</taxon>
        <taxon>Pentapetalae</taxon>
        <taxon>asterids</taxon>
        <taxon>lamiids</taxon>
        <taxon>Lamiales</taxon>
        <taxon>Orobanchaceae</taxon>
        <taxon>Pedicularideae</taxon>
        <taxon>Castillejinae</taxon>
        <taxon>Castilleja</taxon>
    </lineage>
</organism>
<evidence type="ECO:0000256" key="3">
    <source>
        <dbReference type="ARBA" id="ARBA00022692"/>
    </source>
</evidence>
<dbReference type="Pfam" id="PF01020">
    <property type="entry name" value="Ribosomal_L40e"/>
    <property type="match status" value="1"/>
</dbReference>
<dbReference type="GO" id="GO:0005634">
    <property type="term" value="C:nucleus"/>
    <property type="evidence" value="ECO:0007669"/>
    <property type="project" value="UniProtKB-SubCell"/>
</dbReference>
<keyword evidence="8" id="KW-0687">Ribonucleoprotein</keyword>
<dbReference type="Pfam" id="PF11744">
    <property type="entry name" value="ALMT"/>
    <property type="match status" value="1"/>
</dbReference>
<dbReference type="InterPro" id="IPR038587">
    <property type="entry name" value="Ribosomal_eL40_sf"/>
</dbReference>
<evidence type="ECO:0000256" key="9">
    <source>
        <dbReference type="PROSITE-ProRule" id="PRU00357"/>
    </source>
</evidence>
<evidence type="ECO:0000313" key="11">
    <source>
        <dbReference type="EMBL" id="KAL3644105.1"/>
    </source>
</evidence>
<name>A0ABD3DPC4_9LAMI</name>
<dbReference type="SMART" id="SM01377">
    <property type="entry name" value="Ribosomal_L40e"/>
    <property type="match status" value="1"/>
</dbReference>
<dbReference type="InterPro" id="IPR045281">
    <property type="entry name" value="CONSTANS-like"/>
</dbReference>
<keyword evidence="4" id="KW-0689">Ribosomal protein</keyword>
<proteinExistence type="predicted"/>
<keyword evidence="7 9" id="KW-0539">Nucleus</keyword>
<evidence type="ECO:0000256" key="8">
    <source>
        <dbReference type="ARBA" id="ARBA00023274"/>
    </source>
</evidence>
<evidence type="ECO:0000259" key="10">
    <source>
        <dbReference type="PROSITE" id="PS51017"/>
    </source>
</evidence>
<keyword evidence="3" id="KW-0812">Transmembrane</keyword>
<dbReference type="EMBL" id="JAVIJP010000015">
    <property type="protein sequence ID" value="KAL3644105.1"/>
    <property type="molecule type" value="Genomic_DNA"/>
</dbReference>
<dbReference type="AlphaFoldDB" id="A0ABD3DPC4"/>
<gene>
    <name evidence="11" type="ORF">CASFOL_012037</name>
</gene>
<evidence type="ECO:0000256" key="7">
    <source>
        <dbReference type="ARBA" id="ARBA00023242"/>
    </source>
</evidence>
<dbReference type="Gene3D" id="4.10.1060.50">
    <property type="match status" value="1"/>
</dbReference>
<keyword evidence="12" id="KW-1185">Reference proteome</keyword>
<reference evidence="12" key="1">
    <citation type="journal article" date="2024" name="IScience">
        <title>Strigolactones Initiate the Formation of Haustorium-like Structures in Castilleja.</title>
        <authorList>
            <person name="Buerger M."/>
            <person name="Peterson D."/>
            <person name="Chory J."/>
        </authorList>
    </citation>
    <scope>NUCLEOTIDE SEQUENCE [LARGE SCALE GENOMIC DNA]</scope>
</reference>
<dbReference type="SUPFAM" id="SSF57829">
    <property type="entry name" value="Zn-binding ribosomal proteins"/>
    <property type="match status" value="1"/>
</dbReference>
<evidence type="ECO:0000256" key="2">
    <source>
        <dbReference type="ARBA" id="ARBA00004141"/>
    </source>
</evidence>
<comment type="subcellular location">
    <subcellularLocation>
        <location evidence="2">Membrane</location>
        <topology evidence="2">Multi-pass membrane protein</topology>
    </subcellularLocation>
    <subcellularLocation>
        <location evidence="1 9">Nucleus</location>
    </subcellularLocation>
</comment>
<evidence type="ECO:0000256" key="5">
    <source>
        <dbReference type="ARBA" id="ARBA00022989"/>
    </source>
</evidence>
<dbReference type="InterPro" id="IPR020966">
    <property type="entry name" value="ALMT"/>
</dbReference>
<feature type="domain" description="CCT" evidence="10">
    <location>
        <begin position="188"/>
        <end position="230"/>
    </location>
</feature>
<dbReference type="InterPro" id="IPR011332">
    <property type="entry name" value="Ribosomal_zn-bd"/>
</dbReference>
<accession>A0ABD3DPC4</accession>
<dbReference type="PANTHER" id="PTHR31319:SF103">
    <property type="entry name" value="CCT MOTIF FAMILY PROTEIN"/>
    <property type="match status" value="1"/>
</dbReference>
<dbReference type="Proteomes" id="UP001632038">
    <property type="component" value="Unassembled WGS sequence"/>
</dbReference>
<sequence>MEGVATAGGQDQQQPPPARVVERLNPAVQQQLNLESVKTRAISLFKAISRILEDFNAIGATNAVPKWQDILPQGDYIELHRKRNGYRLDHFERKRKRERREPKKRSKIAQNQAAIDTQSILSSEMKHLAATGPCNSLQIHGGDNEVSPVVAVPGTGLGYFLDRCLASVPPLSVDEANFKVGRYNAEEKKERIDRYRAKRTQRNFNKTIKYACRKTLADSRPRVRGRFARNDEACEVPKASMFHRYKDDLWVVRWNGETAFLRGSHLQSRKAEQIKLASVKLAMKYMRRVSAELGMIGGSSWATLNKGFNRALGTLSAGALALGITAPLLDGAPHNTIIMLLTEGCYARLDIRAINCKKKKCGHINELRPKSKKGKFL</sequence>
<evidence type="ECO:0000256" key="1">
    <source>
        <dbReference type="ARBA" id="ARBA00004123"/>
    </source>
</evidence>
<dbReference type="InterPro" id="IPR001975">
    <property type="entry name" value="Ribosomal_eL40_dom"/>
</dbReference>
<evidence type="ECO:0000256" key="6">
    <source>
        <dbReference type="ARBA" id="ARBA00023136"/>
    </source>
</evidence>
<keyword evidence="6" id="KW-0472">Membrane</keyword>
<dbReference type="GO" id="GO:0016020">
    <property type="term" value="C:membrane"/>
    <property type="evidence" value="ECO:0007669"/>
    <property type="project" value="UniProtKB-SubCell"/>
</dbReference>
<dbReference type="Pfam" id="PF06203">
    <property type="entry name" value="CCT"/>
    <property type="match status" value="1"/>
</dbReference>